<reference evidence="1 2" key="1">
    <citation type="submission" date="2022-04" db="EMBL/GenBank/DDBJ databases">
        <title>Genome sequence of soybean root-associated Caulobacter segnis RL271.</title>
        <authorList>
            <person name="Longley R."/>
            <person name="Bonito G."/>
            <person name="Trigodet F."/>
            <person name="Crosson S."/>
            <person name="Fiebig A."/>
        </authorList>
    </citation>
    <scope>NUCLEOTIDE SEQUENCE [LARGE SCALE GENOMIC DNA]</scope>
    <source>
        <strain evidence="1 2">RL271</strain>
    </source>
</reference>
<evidence type="ECO:0000313" key="2">
    <source>
        <dbReference type="Proteomes" id="UP001057520"/>
    </source>
</evidence>
<keyword evidence="2" id="KW-1185">Reference proteome</keyword>
<dbReference type="EMBL" id="CP096040">
    <property type="protein sequence ID" value="USQ93907.1"/>
    <property type="molecule type" value="Genomic_DNA"/>
</dbReference>
<sequence>MLATGAATAVRAAPAIAPPDAAWLQAVLERFAGFGIKASGGAGDTASGVWLESDLTALGFRCERQAFQVPYAEVREATLAVDDRVAPVFPQALVKTTGVNGLTLPLKLAGAGGVLDGAIALVVLPFGRWISMAQPPVDLALADAFDRGAAAAVVVTTGPTGETIGLNVSATKPGFRRPVVILAPKDAEPFLAAAKVGATVTLTVDAEVGKRSAFNLIGRLDRGAAQTLIVTTPRSGWFTCAAERGAGVAVWLSLAHALTAAKPGVNLEFVATSGHEYIYLGGEQYLEHHAPKPADTRLWVHIGASAAARDWHELATLRPLPSADSQRVLTATPDLLEPTRAAFKGLNGLEAVYEANKANAGGELVNVIEAGYRSAIGLYGGHRFFHTAGDDMRCVSGDLVQPVAKAFRAAIDGALRT</sequence>
<name>A0ABY4ZM76_9CAUL</name>
<proteinExistence type="predicted"/>
<dbReference type="SUPFAM" id="SSF53187">
    <property type="entry name" value="Zn-dependent exopeptidases"/>
    <property type="match status" value="1"/>
</dbReference>
<dbReference type="Gene3D" id="3.40.630.10">
    <property type="entry name" value="Zn peptidases"/>
    <property type="match status" value="1"/>
</dbReference>
<dbReference type="Proteomes" id="UP001057520">
    <property type="component" value="Chromosome"/>
</dbReference>
<gene>
    <name evidence="1" type="ORF">MZV50_14920</name>
</gene>
<evidence type="ECO:0000313" key="1">
    <source>
        <dbReference type="EMBL" id="USQ93907.1"/>
    </source>
</evidence>
<dbReference type="Gene3D" id="3.50.30.30">
    <property type="match status" value="1"/>
</dbReference>
<organism evidence="1 2">
    <name type="scientific">Caulobacter segnis</name>
    <dbReference type="NCBI Taxonomy" id="88688"/>
    <lineage>
        <taxon>Bacteria</taxon>
        <taxon>Pseudomonadati</taxon>
        <taxon>Pseudomonadota</taxon>
        <taxon>Alphaproteobacteria</taxon>
        <taxon>Caulobacterales</taxon>
        <taxon>Caulobacteraceae</taxon>
        <taxon>Caulobacter</taxon>
    </lineage>
</organism>
<accession>A0ABY4ZM76</accession>
<protein>
    <submittedName>
        <fullName evidence="1">M28 family peptidase</fullName>
    </submittedName>
</protein>